<dbReference type="FunFam" id="1.10.150.780:FF:000001">
    <property type="entry name" value="Vacuolar protein sorting-associated protein 16 homolog"/>
    <property type="match status" value="1"/>
</dbReference>
<dbReference type="PIRSF" id="PIRSF007949">
    <property type="entry name" value="VPS16"/>
    <property type="match status" value="1"/>
</dbReference>
<dbReference type="Pfam" id="PF04841">
    <property type="entry name" value="Vps16_N"/>
    <property type="match status" value="1"/>
</dbReference>
<evidence type="ECO:0000313" key="7">
    <source>
        <dbReference type="EMBL" id="CAE1305323.1"/>
    </source>
</evidence>
<feature type="domain" description="Vps16 N-terminal" evidence="6">
    <location>
        <begin position="3"/>
        <end position="411"/>
    </location>
</feature>
<keyword evidence="4" id="KW-0653">Protein transport</keyword>
<feature type="domain" description="Vps16 C-terminal" evidence="5">
    <location>
        <begin position="509"/>
        <end position="812"/>
    </location>
</feature>
<evidence type="ECO:0000256" key="2">
    <source>
        <dbReference type="ARBA" id="ARBA00017947"/>
    </source>
</evidence>
<comment type="function">
    <text evidence="4">Plays a role in vesicle-mediated protein trafficking to lysosomal compartments including the endocytic membrane transport and autophagic pathways. Believed to act as a core component of the putative HOPS and CORVET endosomal tethering complexes.</text>
</comment>
<dbReference type="GO" id="GO:0031902">
    <property type="term" value="C:late endosome membrane"/>
    <property type="evidence" value="ECO:0007669"/>
    <property type="project" value="UniProtKB-SubCell"/>
</dbReference>
<dbReference type="Proteomes" id="UP000597762">
    <property type="component" value="Unassembled WGS sequence"/>
</dbReference>
<comment type="subunit">
    <text evidence="3">Core component of at least two putative endosomal tethering complexes, the homotypic fusion and vacuole protein sorting (HOPS) complex and the class C core vacuole/endosome tethering (CORVET) complex. Their common core is composed of the class C Vps proteins VPS11, VPS16, VPS18 and VPS33A, which in HOPS further associates with VPS39 and VPS41 and in CORVET with VPS8 and TGFBRAP1. Interacts with RAB5C. Interacts with STX17, MON1B. Associates with adapter protein complex 3 (AP-3) and clathrin:AP-3 complexes.</text>
</comment>
<proteinExistence type="inferred from homology"/>
<dbReference type="InterPro" id="IPR006925">
    <property type="entry name" value="Vps16_C"/>
</dbReference>
<sequence>MATADWNPLGDVYYRKTEIYSMEWASEIHIDLTKSKIAVAQFAGPIAIIRDDSKTGRVPNTKPILYVYNAAGKEISHMRWSSGNLLQIGWTCSEDLLCVQDDGVVLIYDLFCNFKKTFGMGEEAKAVKVKDCRIFQGVHGTGVAILTNSHRIFLVSNVDDPRIRRFAEIPGYQPSITSWATINIDRQTKVIVASGTELTMLDNGGQSVTLPFPPHNWQAGSVIDIAVCSEKTLVAFYTATGLIWVGSLMDMSPLWDIDIKCTQKPTCFVWCGTEALVLNWNTRLLIVGPEKDVITNVLDTPVHLVEEIDGVRIISNLVHEFLEKVPEVTQNVYKILSMHPGAMLRQASKEYQRRSQHADEHLRMIDRKDEAVDQCIRAAGHQLEPSEQKELLRAAAFGKSFLTDYSAKEFMTMCQKLRVLNQIRHYSIGIPLTFTQMETLTIEVVIDRLVLRKHFFLAIRICQFLHIHDTEGVSRILAHWACYKVQQKHESDESLAYAISQKLGDTPGVSYSEIASKAIDCGREELAIGLLEYEPKASEQVPLLMKMNRNELALLKAIDSGDTDLVYTVLLKLQDSNATDLHRQIRNLPMAYHLYLQYCRQQNRKKMQNIYYSEDNYLEEGTCHVIDSYSYERLEDRFSALKDALLSYNKSRHDFVIKQTDDQIKLLEQQVKLEEEFNRPYIDLSLHQTIHRLIVDDRMKQAETLRKMFKVPEKRFWCLKINALAESGQWAELDKFSKSKKPPVGMEAFVEACMKYNNPYEARKYLPRVQPENRVRCLLRTGQMKEAADAAFENRSEDELNISYIIATCQMPEAFCQFSKYL</sequence>
<evidence type="ECO:0000256" key="3">
    <source>
        <dbReference type="ARBA" id="ARBA00061859"/>
    </source>
</evidence>
<evidence type="ECO:0000259" key="6">
    <source>
        <dbReference type="Pfam" id="PF04841"/>
    </source>
</evidence>
<dbReference type="OrthoDB" id="1792at2759"/>
<evidence type="ECO:0000256" key="1">
    <source>
        <dbReference type="ARBA" id="ARBA00009250"/>
    </source>
</evidence>
<dbReference type="PANTHER" id="PTHR12811">
    <property type="entry name" value="VACUOLAR PROTEIN SORTING VPS16"/>
    <property type="match status" value="1"/>
</dbReference>
<dbReference type="Pfam" id="PF04840">
    <property type="entry name" value="Vps16_C"/>
    <property type="match status" value="1"/>
</dbReference>
<evidence type="ECO:0000313" key="8">
    <source>
        <dbReference type="Proteomes" id="UP000597762"/>
    </source>
</evidence>
<keyword evidence="8" id="KW-1185">Reference proteome</keyword>
<dbReference type="GO" id="GO:0003779">
    <property type="term" value="F:actin binding"/>
    <property type="evidence" value="ECO:0007669"/>
    <property type="project" value="TreeGrafter"/>
</dbReference>
<dbReference type="GO" id="GO:0030897">
    <property type="term" value="C:HOPS complex"/>
    <property type="evidence" value="ECO:0007669"/>
    <property type="project" value="UniProtKB-UniRule"/>
</dbReference>
<accession>A0A812DNL8</accession>
<keyword evidence="4" id="KW-0813">Transport</keyword>
<name>A0A812DNL8_ACAPH</name>
<evidence type="ECO:0000256" key="4">
    <source>
        <dbReference type="PIRNR" id="PIRNR007949"/>
    </source>
</evidence>
<dbReference type="GO" id="GO:0016197">
    <property type="term" value="P:endosomal transport"/>
    <property type="evidence" value="ECO:0007669"/>
    <property type="project" value="TreeGrafter"/>
</dbReference>
<dbReference type="InterPro" id="IPR006926">
    <property type="entry name" value="Vps16_N"/>
</dbReference>
<protein>
    <recommendedName>
        <fullName evidence="2 4">Vacuolar protein sorting-associated protein 16 homolog</fullName>
    </recommendedName>
</protein>
<comment type="similarity">
    <text evidence="1 4">Belongs to the VPS16 family.</text>
</comment>
<dbReference type="InterPro" id="IPR016534">
    <property type="entry name" value="VPS16"/>
</dbReference>
<dbReference type="GO" id="GO:0006886">
    <property type="term" value="P:intracellular protein transport"/>
    <property type="evidence" value="ECO:0007669"/>
    <property type="project" value="InterPro"/>
</dbReference>
<dbReference type="SUPFAM" id="SSF50978">
    <property type="entry name" value="WD40 repeat-like"/>
    <property type="match status" value="1"/>
</dbReference>
<organism evidence="7 8">
    <name type="scientific">Acanthosepion pharaonis</name>
    <name type="common">Pharaoh cuttlefish</name>
    <name type="synonym">Sepia pharaonis</name>
    <dbReference type="NCBI Taxonomy" id="158019"/>
    <lineage>
        <taxon>Eukaryota</taxon>
        <taxon>Metazoa</taxon>
        <taxon>Spiralia</taxon>
        <taxon>Lophotrochozoa</taxon>
        <taxon>Mollusca</taxon>
        <taxon>Cephalopoda</taxon>
        <taxon>Coleoidea</taxon>
        <taxon>Decapodiformes</taxon>
        <taxon>Sepiida</taxon>
        <taxon>Sepiina</taxon>
        <taxon>Sepiidae</taxon>
        <taxon>Acanthosepion</taxon>
    </lineage>
</organism>
<dbReference type="InterPro" id="IPR038132">
    <property type="entry name" value="Vps16_C_sf"/>
</dbReference>
<dbReference type="GO" id="GO:0042144">
    <property type="term" value="P:vacuole fusion, non-autophagic"/>
    <property type="evidence" value="ECO:0007669"/>
    <property type="project" value="TreeGrafter"/>
</dbReference>
<dbReference type="GO" id="GO:0005765">
    <property type="term" value="C:lysosomal membrane"/>
    <property type="evidence" value="ECO:0007669"/>
    <property type="project" value="UniProtKB-SubCell"/>
</dbReference>
<dbReference type="EMBL" id="CAHIKZ030003908">
    <property type="protein sequence ID" value="CAE1305323.1"/>
    <property type="molecule type" value="Genomic_DNA"/>
</dbReference>
<evidence type="ECO:0000259" key="5">
    <source>
        <dbReference type="Pfam" id="PF04840"/>
    </source>
</evidence>
<reference evidence="7" key="1">
    <citation type="submission" date="2021-01" db="EMBL/GenBank/DDBJ databases">
        <authorList>
            <person name="Li R."/>
            <person name="Bekaert M."/>
        </authorList>
    </citation>
    <scope>NUCLEOTIDE SEQUENCE</scope>
    <source>
        <strain evidence="7">Farmed</strain>
    </source>
</reference>
<dbReference type="PANTHER" id="PTHR12811:SF0">
    <property type="entry name" value="VACUOLAR PROTEIN SORTING-ASSOCIATED PROTEIN 16 HOMOLOG"/>
    <property type="match status" value="1"/>
</dbReference>
<dbReference type="AlphaFoldDB" id="A0A812DNL8"/>
<comment type="subcellular location">
    <subcellularLocation>
        <location evidence="4">Late endosome membrane</location>
        <topology evidence="4">Peripheral membrane protein</topology>
        <orientation evidence="4">Cytoplasmic side</orientation>
    </subcellularLocation>
    <subcellularLocation>
        <location evidence="4">Lysosome membrane</location>
        <topology evidence="4">Peripheral membrane protein</topology>
        <orientation evidence="4">Cytoplasmic side</orientation>
    </subcellularLocation>
    <text evidence="4">Cytoplasmic, peripheral membrane protein associated with late endosomes/lysosomes.</text>
</comment>
<keyword evidence="4" id="KW-0472">Membrane</keyword>
<keyword evidence="4" id="KW-0458">Lysosome</keyword>
<keyword evidence="4" id="KW-0967">Endosome</keyword>
<dbReference type="InterPro" id="IPR036322">
    <property type="entry name" value="WD40_repeat_dom_sf"/>
</dbReference>
<comment type="caution">
    <text evidence="7">The sequence shown here is derived from an EMBL/GenBank/DDBJ whole genome shotgun (WGS) entry which is preliminary data.</text>
</comment>
<gene>
    <name evidence="7" type="ORF">SPHA_57785</name>
</gene>
<dbReference type="GO" id="GO:0033263">
    <property type="term" value="C:CORVET complex"/>
    <property type="evidence" value="ECO:0007669"/>
    <property type="project" value="UniProtKB-UniRule"/>
</dbReference>
<dbReference type="Gene3D" id="1.10.150.780">
    <property type="entry name" value="Vps16, C-terminal region"/>
    <property type="match status" value="1"/>
</dbReference>